<protein>
    <recommendedName>
        <fullName evidence="1">Transposase InsH N-terminal domain-containing protein</fullName>
    </recommendedName>
</protein>
<dbReference type="EMBL" id="AEQN01000026">
    <property type="protein sequence ID" value="EFV00909.1"/>
    <property type="molecule type" value="Genomic_DNA"/>
</dbReference>
<gene>
    <name evidence="2" type="ORF">HMP0721_2074</name>
</gene>
<evidence type="ECO:0000259" key="1">
    <source>
        <dbReference type="Pfam" id="PF05598"/>
    </source>
</evidence>
<dbReference type="Pfam" id="PF05598">
    <property type="entry name" value="DUF772"/>
    <property type="match status" value="1"/>
</dbReference>
<dbReference type="AlphaFoldDB" id="E6MJ89"/>
<dbReference type="Proteomes" id="UP000004754">
    <property type="component" value="Unassembled WGS sequence"/>
</dbReference>
<accession>E6MJ89</accession>
<dbReference type="HOGENOM" id="CLU_2001905_0_0_9"/>
<proteinExistence type="predicted"/>
<sequence>MLGNGLRLQTKSTVKAVDFFVVAHVDKAINWPFTYGLVQDKYSDSMGRPSIDPAALIKVPFIQYLDGIKPASDNQSVEGQHGLQFLDLDLYDAVPHFSTLGKNYTRRFQGTDLLMKAKREVRMA</sequence>
<organism evidence="2 3">
    <name type="scientific">Pseudoramibacter alactolyticus ATCC 23263</name>
    <dbReference type="NCBI Taxonomy" id="887929"/>
    <lineage>
        <taxon>Bacteria</taxon>
        <taxon>Bacillati</taxon>
        <taxon>Bacillota</taxon>
        <taxon>Clostridia</taxon>
        <taxon>Eubacteriales</taxon>
        <taxon>Eubacteriaceae</taxon>
        <taxon>Pseudoramibacter</taxon>
    </lineage>
</organism>
<feature type="domain" description="Transposase InsH N-terminal" evidence="1">
    <location>
        <begin position="22"/>
        <end position="106"/>
    </location>
</feature>
<evidence type="ECO:0000313" key="2">
    <source>
        <dbReference type="EMBL" id="EFV00909.1"/>
    </source>
</evidence>
<dbReference type="InterPro" id="IPR008490">
    <property type="entry name" value="Transposase_InsH_N"/>
</dbReference>
<keyword evidence="3" id="KW-1185">Reference proteome</keyword>
<name>E6MJ89_9FIRM</name>
<dbReference type="STRING" id="887929.HMP0721_2074"/>
<dbReference type="eggNOG" id="COG3039">
    <property type="taxonomic scope" value="Bacteria"/>
</dbReference>
<comment type="caution">
    <text evidence="2">The sequence shown here is derived from an EMBL/GenBank/DDBJ whole genome shotgun (WGS) entry which is preliminary data.</text>
</comment>
<reference evidence="2 3" key="1">
    <citation type="submission" date="2010-12" db="EMBL/GenBank/DDBJ databases">
        <authorList>
            <person name="Muzny D."/>
            <person name="Qin X."/>
            <person name="Deng J."/>
            <person name="Jiang H."/>
            <person name="Liu Y."/>
            <person name="Qu J."/>
            <person name="Song X.-Z."/>
            <person name="Zhang L."/>
            <person name="Thornton R."/>
            <person name="Coyle M."/>
            <person name="Francisco L."/>
            <person name="Jackson L."/>
            <person name="Javaid M."/>
            <person name="Korchina V."/>
            <person name="Kovar C."/>
            <person name="Mata R."/>
            <person name="Mathew T."/>
            <person name="Ngo R."/>
            <person name="Nguyen L."/>
            <person name="Nguyen N."/>
            <person name="Okwuonu G."/>
            <person name="Ongeri F."/>
            <person name="Pham C."/>
            <person name="Simmons D."/>
            <person name="Wilczek-Boney K."/>
            <person name="Hale W."/>
            <person name="Jakkamsetti A."/>
            <person name="Pham P."/>
            <person name="Ruth R."/>
            <person name="San Lucas F."/>
            <person name="Warren J."/>
            <person name="Zhang J."/>
            <person name="Zhao Z."/>
            <person name="Zhou C."/>
            <person name="Zhu D."/>
            <person name="Lee S."/>
            <person name="Bess C."/>
            <person name="Blankenburg K."/>
            <person name="Forbes L."/>
            <person name="Fu Q."/>
            <person name="Gubbala S."/>
            <person name="Hirani K."/>
            <person name="Jayaseelan J.C."/>
            <person name="Lara F."/>
            <person name="Munidasa M."/>
            <person name="Palculict T."/>
            <person name="Patil S."/>
            <person name="Pu L.-L."/>
            <person name="Saada N."/>
            <person name="Tang L."/>
            <person name="Weissenberger G."/>
            <person name="Zhu Y."/>
            <person name="Hemphill L."/>
            <person name="Shang Y."/>
            <person name="Youmans B."/>
            <person name="Ayvaz T."/>
            <person name="Ross M."/>
            <person name="Santibanez J."/>
            <person name="Aqrawi P."/>
            <person name="Gross S."/>
            <person name="Joshi V."/>
            <person name="Fowler G."/>
            <person name="Nazareth L."/>
            <person name="Reid J."/>
            <person name="Worley K."/>
            <person name="Petrosino J."/>
            <person name="Highlander S."/>
            <person name="Gibbs R."/>
        </authorList>
    </citation>
    <scope>NUCLEOTIDE SEQUENCE [LARGE SCALE GENOMIC DNA]</scope>
    <source>
        <strain evidence="2 3">ATCC 23263</strain>
    </source>
</reference>
<evidence type="ECO:0000313" key="3">
    <source>
        <dbReference type="Proteomes" id="UP000004754"/>
    </source>
</evidence>